<reference evidence="4 5" key="1">
    <citation type="journal article" date="2019" name="Genome Biol. Evol.">
        <title>Day and night: Metabolic profiles and evolutionary relationships of six axenic non-marine cyanobacteria.</title>
        <authorList>
            <person name="Will S.E."/>
            <person name="Henke P."/>
            <person name="Boedeker C."/>
            <person name="Huang S."/>
            <person name="Brinkmann H."/>
            <person name="Rohde M."/>
            <person name="Jarek M."/>
            <person name="Friedl T."/>
            <person name="Seufert S."/>
            <person name="Schumacher M."/>
            <person name="Overmann J."/>
            <person name="Neumann-Schaal M."/>
            <person name="Petersen J."/>
        </authorList>
    </citation>
    <scope>NUCLEOTIDE SEQUENCE [LARGE SCALE GENOMIC DNA]</scope>
    <source>
        <strain evidence="4 5">SAG 39.79</strain>
    </source>
</reference>
<evidence type="ECO:0000313" key="4">
    <source>
        <dbReference type="EMBL" id="RUT13558.1"/>
    </source>
</evidence>
<accession>A0AB37UQ85</accession>
<evidence type="ECO:0000313" key="5">
    <source>
        <dbReference type="Proteomes" id="UP000282574"/>
    </source>
</evidence>
<dbReference type="Proteomes" id="UP000282574">
    <property type="component" value="Unassembled WGS sequence"/>
</dbReference>
<dbReference type="PANTHER" id="PTHR43308">
    <property type="entry name" value="OUTER MEMBRANE PROTEIN ALPHA-RELATED"/>
    <property type="match status" value="1"/>
</dbReference>
<organism evidence="4 5">
    <name type="scientific">Chroococcidiopsis cubana SAG 39.79</name>
    <dbReference type="NCBI Taxonomy" id="388085"/>
    <lineage>
        <taxon>Bacteria</taxon>
        <taxon>Bacillati</taxon>
        <taxon>Cyanobacteriota</taxon>
        <taxon>Cyanophyceae</taxon>
        <taxon>Chroococcidiopsidales</taxon>
        <taxon>Chroococcidiopsidaceae</taxon>
        <taxon>Chroococcidiopsis</taxon>
    </lineage>
</organism>
<dbReference type="PROSITE" id="PS51272">
    <property type="entry name" value="SLH"/>
    <property type="match status" value="3"/>
</dbReference>
<protein>
    <recommendedName>
        <fullName evidence="3">SLH domain-containing protein</fullName>
    </recommendedName>
</protein>
<keyword evidence="2" id="KW-1133">Transmembrane helix</keyword>
<feature type="domain" description="SLH" evidence="3">
    <location>
        <begin position="256"/>
        <end position="320"/>
    </location>
</feature>
<dbReference type="RefSeq" id="WP_015153056.1">
    <property type="nucleotide sequence ID" value="NZ_JAVKZF010000002.1"/>
</dbReference>
<dbReference type="Pfam" id="PF00395">
    <property type="entry name" value="SLH"/>
    <property type="match status" value="3"/>
</dbReference>
<comment type="caution">
    <text evidence="4">The sequence shown here is derived from an EMBL/GenBank/DDBJ whole genome shotgun (WGS) entry which is preliminary data.</text>
</comment>
<feature type="compositionally biased region" description="Low complexity" evidence="1">
    <location>
        <begin position="88"/>
        <end position="104"/>
    </location>
</feature>
<keyword evidence="2" id="KW-0472">Membrane</keyword>
<evidence type="ECO:0000259" key="3">
    <source>
        <dbReference type="PROSITE" id="PS51272"/>
    </source>
</evidence>
<name>A0AB37UQ85_9CYAN</name>
<proteinExistence type="predicted"/>
<dbReference type="AlphaFoldDB" id="A0AB37UQ85"/>
<dbReference type="PANTHER" id="PTHR43308:SF5">
    <property type="entry name" value="S-LAYER PROTEIN _ PEPTIDOGLYCAN ENDO-BETA-N-ACETYLGLUCOSAMINIDASE"/>
    <property type="match status" value="1"/>
</dbReference>
<feature type="domain" description="SLH" evidence="3">
    <location>
        <begin position="129"/>
        <end position="192"/>
    </location>
</feature>
<evidence type="ECO:0000256" key="2">
    <source>
        <dbReference type="SAM" id="Phobius"/>
    </source>
</evidence>
<dbReference type="InterPro" id="IPR001119">
    <property type="entry name" value="SLH_dom"/>
</dbReference>
<evidence type="ECO:0000256" key="1">
    <source>
        <dbReference type="SAM" id="MobiDB-lite"/>
    </source>
</evidence>
<feature type="domain" description="SLH" evidence="3">
    <location>
        <begin position="193"/>
        <end position="253"/>
    </location>
</feature>
<feature type="compositionally biased region" description="Pro residues" evidence="1">
    <location>
        <begin position="105"/>
        <end position="126"/>
    </location>
</feature>
<dbReference type="EMBL" id="RSCK01000006">
    <property type="protein sequence ID" value="RUT13558.1"/>
    <property type="molecule type" value="Genomic_DNA"/>
</dbReference>
<keyword evidence="5" id="KW-1185">Reference proteome</keyword>
<gene>
    <name evidence="4" type="ORF">DSM107010_11810</name>
</gene>
<dbReference type="InterPro" id="IPR051465">
    <property type="entry name" value="Cell_Envelope_Struct_Comp"/>
</dbReference>
<sequence length="330" mass="35531">MTNSPPPDPRSSRTPLGFDEFLAVVLALAALGGILFWSLSRSGRGFQIPSILPLVTAPEARSPVALTPQPQASPEPRAELAPIPSPAPEAIAPETPVTPRRQPVAPFPAIVPVPTTPTTPASPEPSPTQQVKFQDVPADYWAYPFITALAERGIVRGFSGGYYKPTDPVTRAEYAAILQEAFNQLPGSDTQSKFTDVPENFWGIPAINRAIQLGFLRGYPDNTFKAQQEIPRAQVLVSLASGLNLAPPALPEQVLEKFYVDADQIPNYARERIAAATTAGLVVNYPEANQLRPNIKATRADVAASVYQALVRAGRLDPIQSPYIAGVQQQ</sequence>
<feature type="transmembrane region" description="Helical" evidence="2">
    <location>
        <begin position="20"/>
        <end position="39"/>
    </location>
</feature>
<keyword evidence="2" id="KW-0812">Transmembrane</keyword>
<feature type="region of interest" description="Disordered" evidence="1">
    <location>
        <begin position="63"/>
        <end position="130"/>
    </location>
</feature>